<gene>
    <name evidence="4" type="ORF">SAMN04488498_105274</name>
</gene>
<dbReference type="Proteomes" id="UP000323300">
    <property type="component" value="Unassembled WGS sequence"/>
</dbReference>
<keyword evidence="2" id="KW-1133">Transmembrane helix</keyword>
<keyword evidence="2" id="KW-0812">Transmembrane</keyword>
<keyword evidence="4" id="KW-0808">Transferase</keyword>
<feature type="region of interest" description="Disordered" evidence="1">
    <location>
        <begin position="320"/>
        <end position="345"/>
    </location>
</feature>
<dbReference type="SUPFAM" id="SSF53448">
    <property type="entry name" value="Nucleotide-diphospho-sugar transferases"/>
    <property type="match status" value="1"/>
</dbReference>
<dbReference type="EMBL" id="FOSL01000005">
    <property type="protein sequence ID" value="SFK37186.1"/>
    <property type="molecule type" value="Genomic_DNA"/>
</dbReference>
<organism evidence="4 5">
    <name type="scientific">Neomesorhizobium albiziae</name>
    <dbReference type="NCBI Taxonomy" id="335020"/>
    <lineage>
        <taxon>Bacteria</taxon>
        <taxon>Pseudomonadati</taxon>
        <taxon>Pseudomonadota</taxon>
        <taxon>Alphaproteobacteria</taxon>
        <taxon>Hyphomicrobiales</taxon>
        <taxon>Phyllobacteriaceae</taxon>
        <taxon>Neomesorhizobium</taxon>
    </lineage>
</organism>
<feature type="domain" description="Glycosyltransferase 2-like" evidence="3">
    <location>
        <begin position="8"/>
        <end position="175"/>
    </location>
</feature>
<feature type="transmembrane region" description="Helical" evidence="2">
    <location>
        <begin position="271"/>
        <end position="296"/>
    </location>
</feature>
<sequence>MRENLIVSIIVPVLNEQDTIARFVKDCVPVLEKVCRDQLKSGSYEIIFIDDGSADATRPAILAEARVNPNIKLVRFSRNFGKEAALAAGFRHATGDAVIPMDVDLQDPPEVVPRMVEKWLEGAEIVNAIRRRRDTDTAIKRFTARLFYKLYNKIADIPIKADVGDFRLLDRAVVDTLNELSEGSRFTKALYSWVGYRNVDIEYDRAGRSGGDSKWPYRRLVRFALDGLIGSTTAPLRVWSYLGLLIGFCAFVYAAIVIVKTAILGIDVPGYASTLVTVLLLGGLNLLSLGIMGEYIGRMSQEVRNRPLYVVRETYGWADDKGKSSRLESAPGRSEMASPVAAKRK</sequence>
<dbReference type="Gene3D" id="3.90.550.10">
    <property type="entry name" value="Spore Coat Polysaccharide Biosynthesis Protein SpsA, Chain A"/>
    <property type="match status" value="1"/>
</dbReference>
<protein>
    <submittedName>
        <fullName evidence="4">Glycosyltransferase involved in cell wall bisynthesis</fullName>
    </submittedName>
</protein>
<dbReference type="InterPro" id="IPR029044">
    <property type="entry name" value="Nucleotide-diphossugar_trans"/>
</dbReference>
<dbReference type="AlphaFoldDB" id="A0A1I3Z124"/>
<dbReference type="PANTHER" id="PTHR48090">
    <property type="entry name" value="UNDECAPRENYL-PHOSPHATE 4-DEOXY-4-FORMAMIDO-L-ARABINOSE TRANSFERASE-RELATED"/>
    <property type="match status" value="1"/>
</dbReference>
<dbReference type="Pfam" id="PF00535">
    <property type="entry name" value="Glycos_transf_2"/>
    <property type="match status" value="1"/>
</dbReference>
<evidence type="ECO:0000313" key="5">
    <source>
        <dbReference type="Proteomes" id="UP000323300"/>
    </source>
</evidence>
<dbReference type="RefSeq" id="WP_210249674.1">
    <property type="nucleotide sequence ID" value="NZ_FOSL01000005.1"/>
</dbReference>
<dbReference type="GO" id="GO:0005886">
    <property type="term" value="C:plasma membrane"/>
    <property type="evidence" value="ECO:0007669"/>
    <property type="project" value="TreeGrafter"/>
</dbReference>
<evidence type="ECO:0000259" key="3">
    <source>
        <dbReference type="Pfam" id="PF00535"/>
    </source>
</evidence>
<proteinExistence type="predicted"/>
<evidence type="ECO:0000256" key="2">
    <source>
        <dbReference type="SAM" id="Phobius"/>
    </source>
</evidence>
<feature type="transmembrane region" description="Helical" evidence="2">
    <location>
        <begin position="238"/>
        <end position="259"/>
    </location>
</feature>
<keyword evidence="2" id="KW-0472">Membrane</keyword>
<dbReference type="InterPro" id="IPR050256">
    <property type="entry name" value="Glycosyltransferase_2"/>
</dbReference>
<reference evidence="4 5" key="1">
    <citation type="submission" date="2016-10" db="EMBL/GenBank/DDBJ databases">
        <authorList>
            <person name="Varghese N."/>
            <person name="Submissions S."/>
        </authorList>
    </citation>
    <scope>NUCLEOTIDE SEQUENCE [LARGE SCALE GENOMIC DNA]</scope>
    <source>
        <strain evidence="4 5">DSM 21822</strain>
    </source>
</reference>
<dbReference type="CDD" id="cd04187">
    <property type="entry name" value="DPM1_like_bac"/>
    <property type="match status" value="1"/>
</dbReference>
<dbReference type="GO" id="GO:0016740">
    <property type="term" value="F:transferase activity"/>
    <property type="evidence" value="ECO:0007669"/>
    <property type="project" value="UniProtKB-KW"/>
</dbReference>
<keyword evidence="5" id="KW-1185">Reference proteome</keyword>
<evidence type="ECO:0000313" key="4">
    <source>
        <dbReference type="EMBL" id="SFK37186.1"/>
    </source>
</evidence>
<evidence type="ECO:0000256" key="1">
    <source>
        <dbReference type="SAM" id="MobiDB-lite"/>
    </source>
</evidence>
<dbReference type="PANTHER" id="PTHR48090:SF8">
    <property type="entry name" value="GLYCOSYLTRANSFERASE CSBB-RELATED"/>
    <property type="match status" value="1"/>
</dbReference>
<dbReference type="InterPro" id="IPR001173">
    <property type="entry name" value="Glyco_trans_2-like"/>
</dbReference>
<accession>A0A1I3Z124</accession>
<name>A0A1I3Z124_9HYPH</name>